<keyword evidence="1" id="KW-0732">Signal</keyword>
<evidence type="ECO:0000313" key="2">
    <source>
        <dbReference type="EMBL" id="QDV39480.1"/>
    </source>
</evidence>
<dbReference type="EMBL" id="CP036429">
    <property type="protein sequence ID" value="QDV39480.1"/>
    <property type="molecule type" value="Genomic_DNA"/>
</dbReference>
<accession>A0A518HF73</accession>
<keyword evidence="2" id="KW-0614">Plasmid</keyword>
<dbReference type="AlphaFoldDB" id="A0A518HF73"/>
<evidence type="ECO:0000313" key="3">
    <source>
        <dbReference type="Proteomes" id="UP000317835"/>
    </source>
</evidence>
<dbReference type="KEGG" id="tpla:ElP_74470"/>
<name>A0A518HF73_9BACT</name>
<evidence type="ECO:0000256" key="1">
    <source>
        <dbReference type="SAM" id="SignalP"/>
    </source>
</evidence>
<feature type="signal peptide" evidence="1">
    <location>
        <begin position="1"/>
        <end position="26"/>
    </location>
</feature>
<geneLocation type="plasmid" evidence="3">
    <name>pelp_3</name>
</geneLocation>
<reference evidence="2 3" key="1">
    <citation type="submission" date="2019-02" db="EMBL/GenBank/DDBJ databases">
        <title>Deep-cultivation of Planctomycetes and their phenomic and genomic characterization uncovers novel biology.</title>
        <authorList>
            <person name="Wiegand S."/>
            <person name="Jogler M."/>
            <person name="Boedeker C."/>
            <person name="Pinto D."/>
            <person name="Vollmers J."/>
            <person name="Rivas-Marin E."/>
            <person name="Kohn T."/>
            <person name="Peeters S.H."/>
            <person name="Heuer A."/>
            <person name="Rast P."/>
            <person name="Oberbeckmann S."/>
            <person name="Bunk B."/>
            <person name="Jeske O."/>
            <person name="Meyerdierks A."/>
            <person name="Storesund J.E."/>
            <person name="Kallscheuer N."/>
            <person name="Luecker S."/>
            <person name="Lage O.M."/>
            <person name="Pohl T."/>
            <person name="Merkel B.J."/>
            <person name="Hornburger P."/>
            <person name="Mueller R.-W."/>
            <person name="Bruemmer F."/>
            <person name="Labrenz M."/>
            <person name="Spormann A.M."/>
            <person name="Op den Camp H."/>
            <person name="Overmann J."/>
            <person name="Amann R."/>
            <person name="Jetten M.S.M."/>
            <person name="Mascher T."/>
            <person name="Medema M.H."/>
            <person name="Devos D.P."/>
            <person name="Kaster A.-K."/>
            <person name="Ovreas L."/>
            <person name="Rohde M."/>
            <person name="Galperin M.Y."/>
            <person name="Jogler C."/>
        </authorList>
    </citation>
    <scope>NUCLEOTIDE SEQUENCE [LARGE SCALE GENOMIC DNA]</scope>
    <source>
        <strain evidence="2 3">ElP</strain>
        <plasmid evidence="3">pelp_3</plasmid>
    </source>
</reference>
<dbReference type="RefSeq" id="WP_145279692.1">
    <property type="nucleotide sequence ID" value="NZ_CP036429.1"/>
</dbReference>
<proteinExistence type="predicted"/>
<sequence precursor="true">MPCPRGRRLAHAMVGLMLLLAPEALAPTASAQEPSPERLAAMQRTIERRRQRRLARGGARPVGAIVAWPMPPTLVIRQTGEAHDEVGALLRLLRGGF</sequence>
<dbReference type="Proteomes" id="UP000317835">
    <property type="component" value="Plasmid pElP_3"/>
</dbReference>
<keyword evidence="3" id="KW-1185">Reference proteome</keyword>
<feature type="chain" id="PRO_5021910075" evidence="1">
    <location>
        <begin position="27"/>
        <end position="97"/>
    </location>
</feature>
<gene>
    <name evidence="2" type="ORF">ElP_74470</name>
</gene>
<organism evidence="2 3">
    <name type="scientific">Tautonia plasticadhaerens</name>
    <dbReference type="NCBI Taxonomy" id="2527974"/>
    <lineage>
        <taxon>Bacteria</taxon>
        <taxon>Pseudomonadati</taxon>
        <taxon>Planctomycetota</taxon>
        <taxon>Planctomycetia</taxon>
        <taxon>Isosphaerales</taxon>
        <taxon>Isosphaeraceae</taxon>
        <taxon>Tautonia</taxon>
    </lineage>
</organism>
<protein>
    <submittedName>
        <fullName evidence="2">Uncharacterized protein</fullName>
    </submittedName>
</protein>